<name>A0ABY9RYF3_9ACTN</name>
<organism evidence="1 2">
    <name type="scientific">Streptomyces roseicoloratus</name>
    <dbReference type="NCBI Taxonomy" id="2508722"/>
    <lineage>
        <taxon>Bacteria</taxon>
        <taxon>Bacillati</taxon>
        <taxon>Actinomycetota</taxon>
        <taxon>Actinomycetes</taxon>
        <taxon>Kitasatosporales</taxon>
        <taxon>Streptomycetaceae</taxon>
        <taxon>Streptomyces</taxon>
    </lineage>
</organism>
<evidence type="ECO:0000313" key="1">
    <source>
        <dbReference type="EMBL" id="WMX46501.1"/>
    </source>
</evidence>
<gene>
    <name evidence="1" type="ORF">RGF97_18930</name>
</gene>
<proteinExistence type="predicted"/>
<evidence type="ECO:0008006" key="3">
    <source>
        <dbReference type="Google" id="ProtNLM"/>
    </source>
</evidence>
<protein>
    <recommendedName>
        <fullName evidence="3">Transposase</fullName>
    </recommendedName>
</protein>
<evidence type="ECO:0000313" key="2">
    <source>
        <dbReference type="Proteomes" id="UP001250858"/>
    </source>
</evidence>
<dbReference type="RefSeq" id="WP_309549002.1">
    <property type="nucleotide sequence ID" value="NZ_CP133762.1"/>
</dbReference>
<keyword evidence="2" id="KW-1185">Reference proteome</keyword>
<reference evidence="1 2" key="1">
    <citation type="submission" date="2023-09" db="EMBL/GenBank/DDBJ databases">
        <title>Complete genome of Streptomyces roseicoloratus T14.</title>
        <authorList>
            <person name="Bashizi T."/>
            <person name="Kim M.-J."/>
            <person name="Lee G."/>
            <person name="Tagele S.B."/>
            <person name="Shin J.-H."/>
        </authorList>
    </citation>
    <scope>NUCLEOTIDE SEQUENCE [LARGE SCALE GENOMIC DNA]</scope>
    <source>
        <strain evidence="1 2">T14</strain>
    </source>
</reference>
<accession>A0ABY9RYF3</accession>
<dbReference type="Proteomes" id="UP001250858">
    <property type="component" value="Chromosome"/>
</dbReference>
<sequence>MPPRQLFRKRSWTALEDRILLDTDDDEEAAATLGRTVKSCTIRRWRLRRR</sequence>
<dbReference type="EMBL" id="CP133762">
    <property type="protein sequence ID" value="WMX46501.1"/>
    <property type="molecule type" value="Genomic_DNA"/>
</dbReference>